<reference evidence="2 3" key="1">
    <citation type="submission" date="2017-07" db="EMBL/GenBank/DDBJ databases">
        <title>Genome Sequence of Arenibacter algicola Strain SMS7 Isolated from a culture of the Diatom Skeletonema marinoi.</title>
        <authorList>
            <person name="Topel M."/>
            <person name="Pinder M.I.M."/>
            <person name="Johansson O.N."/>
            <person name="Kourtchenko O."/>
            <person name="Godhe A."/>
            <person name="Clarke A.K."/>
        </authorList>
    </citation>
    <scope>NUCLEOTIDE SEQUENCE [LARGE SCALE GENOMIC DNA]</scope>
    <source>
        <strain evidence="2 3">SMS7</strain>
        <plasmid evidence="3">Plasmid psms7</plasmid>
    </source>
</reference>
<dbReference type="RefSeq" id="WP_157731036.1">
    <property type="nucleotide sequence ID" value="NZ_CP022516.1"/>
</dbReference>
<feature type="coiled-coil region" evidence="1">
    <location>
        <begin position="121"/>
        <end position="148"/>
    </location>
</feature>
<evidence type="ECO:0000313" key="3">
    <source>
        <dbReference type="Proteomes" id="UP000204551"/>
    </source>
</evidence>
<protein>
    <submittedName>
        <fullName evidence="2">Uncharacterized protein</fullName>
    </submittedName>
</protein>
<organism evidence="2 3">
    <name type="scientific">Arenibacter algicola</name>
    <dbReference type="NCBI Taxonomy" id="616991"/>
    <lineage>
        <taxon>Bacteria</taxon>
        <taxon>Pseudomonadati</taxon>
        <taxon>Bacteroidota</taxon>
        <taxon>Flavobacteriia</taxon>
        <taxon>Flavobacteriales</taxon>
        <taxon>Flavobacteriaceae</taxon>
        <taxon>Arenibacter</taxon>
    </lineage>
</organism>
<sequence length="189" mass="22416">MRTMKIEEDVATRLAVLKRKFKRKSFSDLLESFCDFFEESRLKPTDLDSARRPPSLVITERTNRIISFIKTSEEKYLKEILNLVEKLYVQMEKNNLQLPETAVPKKQDKKSVQVAKPSKEIVAQQDQFIELKTELKKAKSEKGELEYRLENQNKFMKELLSKFKKQSMTGNWTISNEQYQHYKEELSKL</sequence>
<evidence type="ECO:0000256" key="1">
    <source>
        <dbReference type="SAM" id="Coils"/>
    </source>
</evidence>
<proteinExistence type="predicted"/>
<name>A0A221V5R6_9FLAO</name>
<evidence type="ECO:0000313" key="2">
    <source>
        <dbReference type="EMBL" id="ASO08421.1"/>
    </source>
</evidence>
<dbReference type="EMBL" id="CP022516">
    <property type="protein sequence ID" value="ASO08421.1"/>
    <property type="molecule type" value="Genomic_DNA"/>
</dbReference>
<dbReference type="Proteomes" id="UP000204551">
    <property type="component" value="Plasmid pSMS7"/>
</dbReference>
<dbReference type="InterPro" id="IPR048012">
    <property type="entry name" value="BfmA-like_N"/>
</dbReference>
<keyword evidence="2" id="KW-0614">Plasmid</keyword>
<keyword evidence="1" id="KW-0175">Coiled coil</keyword>
<dbReference type="NCBIfam" id="NF041200">
    <property type="entry name" value="mob_BfmA_Nterm"/>
    <property type="match status" value="1"/>
</dbReference>
<geneLocation type="plasmid" evidence="3">
    <name>psms7</name>
</geneLocation>
<dbReference type="AlphaFoldDB" id="A0A221V5R6"/>
<dbReference type="KEGG" id="aalg:AREALGSMS7_05049"/>
<gene>
    <name evidence="2" type="ORF">AREALGSMS7_05049</name>
</gene>
<accession>A0A221V5R6</accession>